<evidence type="ECO:0000313" key="1">
    <source>
        <dbReference type="EMBL" id="CAD7453084.1"/>
    </source>
</evidence>
<sequence length="115" mass="12513">MDENIIACEVATQESSKSSHDKPSHLGPLERLDHQFQCTRSGLNHDLPVISSLVNCESSALNHAATEAVITLERARMNTCGLVTLGEVTTRFAPVTRDKSKGQVRVLQTSLASRV</sequence>
<dbReference type="EMBL" id="OE000254">
    <property type="protein sequence ID" value="CAD7453084.1"/>
    <property type="molecule type" value="Genomic_DNA"/>
</dbReference>
<dbReference type="AlphaFoldDB" id="A0A7R9IC03"/>
<protein>
    <submittedName>
        <fullName evidence="1">Uncharacterized protein</fullName>
    </submittedName>
</protein>
<gene>
    <name evidence="1" type="ORF">TTEB3V08_LOCUS1236</name>
</gene>
<name>A0A7R9IC03_9NEOP</name>
<accession>A0A7R9IC03</accession>
<organism evidence="1">
    <name type="scientific">Timema tahoe</name>
    <dbReference type="NCBI Taxonomy" id="61484"/>
    <lineage>
        <taxon>Eukaryota</taxon>
        <taxon>Metazoa</taxon>
        <taxon>Ecdysozoa</taxon>
        <taxon>Arthropoda</taxon>
        <taxon>Hexapoda</taxon>
        <taxon>Insecta</taxon>
        <taxon>Pterygota</taxon>
        <taxon>Neoptera</taxon>
        <taxon>Polyneoptera</taxon>
        <taxon>Phasmatodea</taxon>
        <taxon>Timematodea</taxon>
        <taxon>Timematoidea</taxon>
        <taxon>Timematidae</taxon>
        <taxon>Timema</taxon>
    </lineage>
</organism>
<proteinExistence type="predicted"/>
<reference evidence="1" key="1">
    <citation type="submission" date="2020-11" db="EMBL/GenBank/DDBJ databases">
        <authorList>
            <person name="Tran Van P."/>
        </authorList>
    </citation>
    <scope>NUCLEOTIDE SEQUENCE</scope>
</reference>